<accession>A0A0F3K190</accession>
<organism evidence="6 7">
    <name type="scientific">Luteibacter yeojuensis</name>
    <dbReference type="NCBI Taxonomy" id="345309"/>
    <lineage>
        <taxon>Bacteria</taxon>
        <taxon>Pseudomonadati</taxon>
        <taxon>Pseudomonadota</taxon>
        <taxon>Gammaproteobacteria</taxon>
        <taxon>Lysobacterales</taxon>
        <taxon>Rhodanobacteraceae</taxon>
        <taxon>Luteibacter</taxon>
    </lineage>
</organism>
<dbReference type="InterPro" id="IPR058245">
    <property type="entry name" value="NreC/VraR/RcsB-like_REC"/>
</dbReference>
<gene>
    <name evidence="6" type="ORF">VI08_20030</name>
</gene>
<dbReference type="SUPFAM" id="SSF46894">
    <property type="entry name" value="C-terminal effector domain of the bipartite response regulators"/>
    <property type="match status" value="1"/>
</dbReference>
<dbReference type="SUPFAM" id="SSF52172">
    <property type="entry name" value="CheY-like"/>
    <property type="match status" value="1"/>
</dbReference>
<evidence type="ECO:0000256" key="3">
    <source>
        <dbReference type="PROSITE-ProRule" id="PRU00169"/>
    </source>
</evidence>
<feature type="domain" description="HTH luxR-type" evidence="4">
    <location>
        <begin position="144"/>
        <end position="209"/>
    </location>
</feature>
<dbReference type="CDD" id="cd17535">
    <property type="entry name" value="REC_NarL-like"/>
    <property type="match status" value="1"/>
</dbReference>
<dbReference type="AlphaFoldDB" id="A0A0F3K190"/>
<dbReference type="PRINTS" id="PR00038">
    <property type="entry name" value="HTHLUXR"/>
</dbReference>
<dbReference type="PATRIC" id="fig|345309.4.peg.4100"/>
<dbReference type="GO" id="GO:0006355">
    <property type="term" value="P:regulation of DNA-templated transcription"/>
    <property type="evidence" value="ECO:0007669"/>
    <property type="project" value="InterPro"/>
</dbReference>
<feature type="domain" description="Response regulatory" evidence="5">
    <location>
        <begin position="11"/>
        <end position="129"/>
    </location>
</feature>
<dbReference type="Pfam" id="PF00196">
    <property type="entry name" value="GerE"/>
    <property type="match status" value="1"/>
</dbReference>
<dbReference type="InterPro" id="IPR000792">
    <property type="entry name" value="Tscrpt_reg_LuxR_C"/>
</dbReference>
<sequence length="217" mass="23134">MSARTYIGSVRVALLDDHALVLKGLVAHLKTYPSLVVIGSSPNSQQFRALLARMPADVALVDYSLAADDADGLTLVRSLRVACPRMKIVVVSAYEDGPLVCRLLAAGAHGFVAKSQDPDEVVKAIDAAMTGRLYVPPALEGLLASGMGPHLSPKEREVIRCLLDGLTVTQIATKFGRSLKTISAQKSTAFRKLGIESDVQLFSMREHIIALDAGRGA</sequence>
<dbReference type="EMBL" id="JZRB01000085">
    <property type="protein sequence ID" value="KJV24936.1"/>
    <property type="molecule type" value="Genomic_DNA"/>
</dbReference>
<dbReference type="PROSITE" id="PS50043">
    <property type="entry name" value="HTH_LUXR_2"/>
    <property type="match status" value="1"/>
</dbReference>
<keyword evidence="2" id="KW-0238">DNA-binding</keyword>
<protein>
    <recommendedName>
        <fullName evidence="8">LuxR family two component transcriptional regulator</fullName>
    </recommendedName>
</protein>
<dbReference type="RefSeq" id="WP_045831412.1">
    <property type="nucleotide sequence ID" value="NZ_JZRB01000085.1"/>
</dbReference>
<dbReference type="Pfam" id="PF00072">
    <property type="entry name" value="Response_reg"/>
    <property type="match status" value="1"/>
</dbReference>
<dbReference type="PROSITE" id="PS50110">
    <property type="entry name" value="RESPONSE_REGULATORY"/>
    <property type="match status" value="1"/>
</dbReference>
<dbReference type="InterPro" id="IPR001789">
    <property type="entry name" value="Sig_transdc_resp-reg_receiver"/>
</dbReference>
<feature type="modified residue" description="4-aspartylphosphate" evidence="3">
    <location>
        <position position="62"/>
    </location>
</feature>
<evidence type="ECO:0000313" key="6">
    <source>
        <dbReference type="EMBL" id="KJV24936.1"/>
    </source>
</evidence>
<keyword evidence="1 3" id="KW-0597">Phosphoprotein</keyword>
<dbReference type="SMART" id="SM00421">
    <property type="entry name" value="HTH_LUXR"/>
    <property type="match status" value="1"/>
</dbReference>
<proteinExistence type="predicted"/>
<dbReference type="InterPro" id="IPR011006">
    <property type="entry name" value="CheY-like_superfamily"/>
</dbReference>
<evidence type="ECO:0000259" key="5">
    <source>
        <dbReference type="PROSITE" id="PS50110"/>
    </source>
</evidence>
<evidence type="ECO:0000259" key="4">
    <source>
        <dbReference type="PROSITE" id="PS50043"/>
    </source>
</evidence>
<name>A0A0F3K190_9GAMM</name>
<dbReference type="Gene3D" id="3.40.50.2300">
    <property type="match status" value="1"/>
</dbReference>
<evidence type="ECO:0008006" key="8">
    <source>
        <dbReference type="Google" id="ProtNLM"/>
    </source>
</evidence>
<evidence type="ECO:0000256" key="1">
    <source>
        <dbReference type="ARBA" id="ARBA00022553"/>
    </source>
</evidence>
<keyword evidence="7" id="KW-1185">Reference proteome</keyword>
<dbReference type="PANTHER" id="PTHR43214">
    <property type="entry name" value="TWO-COMPONENT RESPONSE REGULATOR"/>
    <property type="match status" value="1"/>
</dbReference>
<dbReference type="Proteomes" id="UP000033651">
    <property type="component" value="Unassembled WGS sequence"/>
</dbReference>
<evidence type="ECO:0000313" key="7">
    <source>
        <dbReference type="Proteomes" id="UP000033651"/>
    </source>
</evidence>
<dbReference type="GO" id="GO:0000160">
    <property type="term" value="P:phosphorelay signal transduction system"/>
    <property type="evidence" value="ECO:0007669"/>
    <property type="project" value="InterPro"/>
</dbReference>
<reference evidence="6 7" key="1">
    <citation type="submission" date="2015-03" db="EMBL/GenBank/DDBJ databases">
        <title>Draft genome sequence of Luteibacter yeojuensis strain SU11.</title>
        <authorList>
            <person name="Sulaiman J."/>
            <person name="Priya K."/>
            <person name="Chan K.-G."/>
        </authorList>
    </citation>
    <scope>NUCLEOTIDE SEQUENCE [LARGE SCALE GENOMIC DNA]</scope>
    <source>
        <strain evidence="6 7">SU11</strain>
    </source>
</reference>
<dbReference type="InterPro" id="IPR016032">
    <property type="entry name" value="Sig_transdc_resp-reg_C-effctor"/>
</dbReference>
<dbReference type="SMART" id="SM00448">
    <property type="entry name" value="REC"/>
    <property type="match status" value="1"/>
</dbReference>
<dbReference type="PANTHER" id="PTHR43214:SF17">
    <property type="entry name" value="TRANSCRIPTIONAL REGULATORY PROTEIN RCSB"/>
    <property type="match status" value="1"/>
</dbReference>
<evidence type="ECO:0000256" key="2">
    <source>
        <dbReference type="ARBA" id="ARBA00023125"/>
    </source>
</evidence>
<comment type="caution">
    <text evidence="6">The sequence shown here is derived from an EMBL/GenBank/DDBJ whole genome shotgun (WGS) entry which is preliminary data.</text>
</comment>
<dbReference type="GO" id="GO:0003677">
    <property type="term" value="F:DNA binding"/>
    <property type="evidence" value="ECO:0007669"/>
    <property type="project" value="UniProtKB-KW"/>
</dbReference>
<dbReference type="CDD" id="cd06170">
    <property type="entry name" value="LuxR_C_like"/>
    <property type="match status" value="1"/>
</dbReference>
<dbReference type="InterPro" id="IPR039420">
    <property type="entry name" value="WalR-like"/>
</dbReference>